<protein>
    <submittedName>
        <fullName evidence="2">Uncharacterized protein</fullName>
    </submittedName>
</protein>
<dbReference type="AlphaFoldDB" id="A0AAN9JN34"/>
<dbReference type="Proteomes" id="UP001359559">
    <property type="component" value="Unassembled WGS sequence"/>
</dbReference>
<feature type="compositionally biased region" description="Basic and acidic residues" evidence="1">
    <location>
        <begin position="90"/>
        <end position="99"/>
    </location>
</feature>
<comment type="caution">
    <text evidence="2">The sequence shown here is derived from an EMBL/GenBank/DDBJ whole genome shotgun (WGS) entry which is preliminary data.</text>
</comment>
<accession>A0AAN9JN34</accession>
<keyword evidence="3" id="KW-1185">Reference proteome</keyword>
<name>A0AAN9JN34_CLITE</name>
<sequence length="99" mass="10705">MSGAFLAQYAICFHFPSLPVHHYSKPFPSRASLPRSTLPHRRLLCSSSLASLSISKGEAEKESRDNEAMHVVGACDGGRECGEGGDSVEEGGRRKEETV</sequence>
<evidence type="ECO:0000313" key="2">
    <source>
        <dbReference type="EMBL" id="KAK7300838.1"/>
    </source>
</evidence>
<feature type="region of interest" description="Disordered" evidence="1">
    <location>
        <begin position="77"/>
        <end position="99"/>
    </location>
</feature>
<dbReference type="EMBL" id="JAYKXN010000003">
    <property type="protein sequence ID" value="KAK7300838.1"/>
    <property type="molecule type" value="Genomic_DNA"/>
</dbReference>
<evidence type="ECO:0000313" key="3">
    <source>
        <dbReference type="Proteomes" id="UP001359559"/>
    </source>
</evidence>
<organism evidence="2 3">
    <name type="scientific">Clitoria ternatea</name>
    <name type="common">Butterfly pea</name>
    <dbReference type="NCBI Taxonomy" id="43366"/>
    <lineage>
        <taxon>Eukaryota</taxon>
        <taxon>Viridiplantae</taxon>
        <taxon>Streptophyta</taxon>
        <taxon>Embryophyta</taxon>
        <taxon>Tracheophyta</taxon>
        <taxon>Spermatophyta</taxon>
        <taxon>Magnoliopsida</taxon>
        <taxon>eudicotyledons</taxon>
        <taxon>Gunneridae</taxon>
        <taxon>Pentapetalae</taxon>
        <taxon>rosids</taxon>
        <taxon>fabids</taxon>
        <taxon>Fabales</taxon>
        <taxon>Fabaceae</taxon>
        <taxon>Papilionoideae</taxon>
        <taxon>50 kb inversion clade</taxon>
        <taxon>NPAAA clade</taxon>
        <taxon>indigoferoid/millettioid clade</taxon>
        <taxon>Phaseoleae</taxon>
        <taxon>Clitoria</taxon>
    </lineage>
</organism>
<evidence type="ECO:0000256" key="1">
    <source>
        <dbReference type="SAM" id="MobiDB-lite"/>
    </source>
</evidence>
<gene>
    <name evidence="2" type="ORF">RJT34_11689</name>
</gene>
<reference evidence="2 3" key="1">
    <citation type="submission" date="2024-01" db="EMBL/GenBank/DDBJ databases">
        <title>The genomes of 5 underutilized Papilionoideae crops provide insights into root nodulation and disease resistance.</title>
        <authorList>
            <person name="Yuan L."/>
        </authorList>
    </citation>
    <scope>NUCLEOTIDE SEQUENCE [LARGE SCALE GENOMIC DNA]</scope>
    <source>
        <strain evidence="2">LY-2023</strain>
        <tissue evidence="2">Leaf</tissue>
    </source>
</reference>
<proteinExistence type="predicted"/>